<dbReference type="InterPro" id="IPR008991">
    <property type="entry name" value="Translation_prot_SH3-like_sf"/>
</dbReference>
<dbReference type="Gene3D" id="2.30.30.30">
    <property type="match status" value="1"/>
</dbReference>
<evidence type="ECO:0000256" key="1">
    <source>
        <dbReference type="ARBA" id="ARBA00022980"/>
    </source>
</evidence>
<dbReference type="SUPFAM" id="SSF50104">
    <property type="entry name" value="Translation proteins SH3-like domain"/>
    <property type="match status" value="1"/>
</dbReference>
<proteinExistence type="predicted"/>
<reference evidence="4 5" key="1">
    <citation type="submission" date="2019-10" db="EMBL/GenBank/DDBJ databases">
        <title>Alkalibaculum tamaniensis sp.nov., a new alkaliphilic acetogen, isolated on methoxylated aromatics from a mud volcano.</title>
        <authorList>
            <person name="Khomyakova M.A."/>
            <person name="Merkel A.Y."/>
            <person name="Bonch-Osmolovskaya E.A."/>
            <person name="Slobodkin A.I."/>
        </authorList>
    </citation>
    <scope>NUCLEOTIDE SEQUENCE [LARGE SCALE GENOMIC DNA]</scope>
    <source>
        <strain evidence="4 5">M08DMB</strain>
    </source>
</reference>
<sequence length="97" mass="11222">MNDLKLGQVVRSTAGRDKGILFLIIQKVDDDFFKVCDGDLRRVDNAKLKNKKHLAKINHVISELKERLEKSQRVSDAEIRRYLEGYRNKILKKNGGI</sequence>
<keyword evidence="5" id="KW-1185">Reference proteome</keyword>
<dbReference type="CDD" id="cd06088">
    <property type="entry name" value="KOW_RPL14"/>
    <property type="match status" value="1"/>
</dbReference>
<dbReference type="AlphaFoldDB" id="A0A6A7K6J6"/>
<evidence type="ECO:0000313" key="5">
    <source>
        <dbReference type="Proteomes" id="UP000440004"/>
    </source>
</evidence>
<dbReference type="GO" id="GO:0005840">
    <property type="term" value="C:ribosome"/>
    <property type="evidence" value="ECO:0007669"/>
    <property type="project" value="UniProtKB-KW"/>
</dbReference>
<protein>
    <submittedName>
        <fullName evidence="4">RNA-binding protein</fullName>
    </submittedName>
</protein>
<dbReference type="InterPro" id="IPR041985">
    <property type="entry name" value="Ribosomal_eL14_KOW"/>
</dbReference>
<keyword evidence="3" id="KW-0175">Coiled coil</keyword>
<dbReference type="GO" id="GO:1990904">
    <property type="term" value="C:ribonucleoprotein complex"/>
    <property type="evidence" value="ECO:0007669"/>
    <property type="project" value="UniProtKB-KW"/>
</dbReference>
<accession>A0A6A7K6J6</accession>
<evidence type="ECO:0000256" key="2">
    <source>
        <dbReference type="ARBA" id="ARBA00023274"/>
    </source>
</evidence>
<feature type="coiled-coil region" evidence="3">
    <location>
        <begin position="54"/>
        <end position="81"/>
    </location>
</feature>
<evidence type="ECO:0000313" key="4">
    <source>
        <dbReference type="EMBL" id="MPW25004.1"/>
    </source>
</evidence>
<organism evidence="4 5">
    <name type="scientific">Alkalibaculum sporogenes</name>
    <dbReference type="NCBI Taxonomy" id="2655001"/>
    <lineage>
        <taxon>Bacteria</taxon>
        <taxon>Bacillati</taxon>
        <taxon>Bacillota</taxon>
        <taxon>Clostridia</taxon>
        <taxon>Eubacteriales</taxon>
        <taxon>Eubacteriaceae</taxon>
        <taxon>Alkalibaculum</taxon>
    </lineage>
</organism>
<dbReference type="RefSeq" id="WP_152802248.1">
    <property type="nucleotide sequence ID" value="NZ_WHNX01000005.1"/>
</dbReference>
<dbReference type="Proteomes" id="UP000440004">
    <property type="component" value="Unassembled WGS sequence"/>
</dbReference>
<dbReference type="InterPro" id="IPR014722">
    <property type="entry name" value="Rib_uL2_dom2"/>
</dbReference>
<gene>
    <name evidence="4" type="ORF">GC105_04270</name>
</gene>
<keyword evidence="2" id="KW-0687">Ribonucleoprotein</keyword>
<comment type="caution">
    <text evidence="4">The sequence shown here is derived from an EMBL/GenBank/DDBJ whole genome shotgun (WGS) entry which is preliminary data.</text>
</comment>
<dbReference type="EMBL" id="WHNX01000005">
    <property type="protein sequence ID" value="MPW25004.1"/>
    <property type="molecule type" value="Genomic_DNA"/>
</dbReference>
<name>A0A6A7K6J6_9FIRM</name>
<evidence type="ECO:0000256" key="3">
    <source>
        <dbReference type="SAM" id="Coils"/>
    </source>
</evidence>
<keyword evidence="1" id="KW-0689">Ribosomal protein</keyword>